<keyword evidence="3" id="KW-0963">Cytoplasm</keyword>
<proteinExistence type="predicted"/>
<dbReference type="EMBL" id="CACRSQ010000007">
    <property type="protein sequence ID" value="VYT28925.1"/>
    <property type="molecule type" value="Genomic_DNA"/>
</dbReference>
<evidence type="ECO:0000256" key="7">
    <source>
        <dbReference type="ARBA" id="ARBA00022777"/>
    </source>
</evidence>
<organism evidence="12">
    <name type="scientific">Anaerostipes caccae</name>
    <dbReference type="NCBI Taxonomy" id="105841"/>
    <lineage>
        <taxon>Bacteria</taxon>
        <taxon>Bacillati</taxon>
        <taxon>Bacillota</taxon>
        <taxon>Clostridia</taxon>
        <taxon>Lachnospirales</taxon>
        <taxon>Lachnospiraceae</taxon>
        <taxon>Anaerostipes</taxon>
    </lineage>
</organism>
<evidence type="ECO:0000256" key="10">
    <source>
        <dbReference type="ARBA" id="ARBA00042072"/>
    </source>
</evidence>
<keyword evidence="4" id="KW-0597">Phosphoprotein</keyword>
<dbReference type="PROSITE" id="PS51094">
    <property type="entry name" value="PTS_EIIA_TYPE_2"/>
    <property type="match status" value="1"/>
</dbReference>
<sequence>MEKLILNENNVQLQTEAKDWEEAVRIGAEMLVSQGCAEQSYVEGIISAIKELGPYIIVADGLAMPHTRPECGATGIGCSLITLKEPVYFDGDKEPVRVLICFSAVDSESHLDILKMIVGFVEKGWIPEIAAMKDQQELFDFLNKNSNA</sequence>
<dbReference type="Pfam" id="PF00359">
    <property type="entry name" value="PTS_EIIA_2"/>
    <property type="match status" value="1"/>
</dbReference>
<accession>A0A6N2VEA6</accession>
<protein>
    <recommendedName>
        <fullName evidence="9">Ascorbate-specific PTS system EIIA component</fullName>
    </recommendedName>
    <alternativeName>
        <fullName evidence="10">Ascorbate-specific phosphotransferase enzyme IIA component</fullName>
    </alternativeName>
</protein>
<dbReference type="InterPro" id="IPR016152">
    <property type="entry name" value="PTrfase/Anion_transptr"/>
</dbReference>
<evidence type="ECO:0000256" key="3">
    <source>
        <dbReference type="ARBA" id="ARBA00022490"/>
    </source>
</evidence>
<evidence type="ECO:0000256" key="6">
    <source>
        <dbReference type="ARBA" id="ARBA00022683"/>
    </source>
</evidence>
<name>A0A6N2VEA6_9FIRM</name>
<evidence type="ECO:0000256" key="4">
    <source>
        <dbReference type="ARBA" id="ARBA00022553"/>
    </source>
</evidence>
<evidence type="ECO:0000256" key="5">
    <source>
        <dbReference type="ARBA" id="ARBA00022679"/>
    </source>
</evidence>
<dbReference type="InterPro" id="IPR002178">
    <property type="entry name" value="PTS_EIIA_type-2_dom"/>
</dbReference>
<dbReference type="PANTHER" id="PTHR36203:SF1">
    <property type="entry name" value="ASCORBATE-SPECIFIC PTS SYSTEM EIIA COMPONENT"/>
    <property type="match status" value="1"/>
</dbReference>
<dbReference type="CDD" id="cd00211">
    <property type="entry name" value="PTS_IIA_fru"/>
    <property type="match status" value="1"/>
</dbReference>
<evidence type="ECO:0000313" key="12">
    <source>
        <dbReference type="EMBL" id="VYT28925.1"/>
    </source>
</evidence>
<dbReference type="AlphaFoldDB" id="A0A6N2VEA6"/>
<dbReference type="PANTHER" id="PTHR36203">
    <property type="entry name" value="ASCORBATE-SPECIFIC PTS SYSTEM EIIA COMPONENT"/>
    <property type="match status" value="1"/>
</dbReference>
<dbReference type="GO" id="GO:0016301">
    <property type="term" value="F:kinase activity"/>
    <property type="evidence" value="ECO:0007669"/>
    <property type="project" value="UniProtKB-KW"/>
</dbReference>
<gene>
    <name evidence="12" type="primary">ulaC_2</name>
    <name evidence="12" type="ORF">ACLFYP115_02486</name>
</gene>
<evidence type="ECO:0000256" key="8">
    <source>
        <dbReference type="ARBA" id="ARBA00037387"/>
    </source>
</evidence>
<comment type="function">
    <text evidence="8">The phosphoenolpyruvate-dependent sugar phosphotransferase system (sugar PTS), a major carbohydrate active transport system, catalyzes the phosphorylation of incoming sugar substrates concomitantly with their translocation across the cell membrane. The enzyme II UlaABC PTS system is involved in ascorbate transport.</text>
</comment>
<feature type="domain" description="PTS EIIA type-2" evidence="11">
    <location>
        <begin position="4"/>
        <end position="145"/>
    </location>
</feature>
<evidence type="ECO:0000259" key="11">
    <source>
        <dbReference type="PROSITE" id="PS51094"/>
    </source>
</evidence>
<keyword evidence="2" id="KW-0813">Transport</keyword>
<dbReference type="InterPro" id="IPR051351">
    <property type="entry name" value="Ascorbate-PTS_EIIA_comp"/>
</dbReference>
<evidence type="ECO:0000256" key="9">
    <source>
        <dbReference type="ARBA" id="ARBA00041175"/>
    </source>
</evidence>
<reference evidence="12" key="1">
    <citation type="submission" date="2019-11" db="EMBL/GenBank/DDBJ databases">
        <authorList>
            <person name="Feng L."/>
        </authorList>
    </citation>
    <scope>NUCLEOTIDE SEQUENCE</scope>
    <source>
        <strain evidence="12">AcaccaeLFYP115</strain>
    </source>
</reference>
<dbReference type="GeneID" id="69469647"/>
<dbReference type="Gene3D" id="3.40.930.10">
    <property type="entry name" value="Mannitol-specific EII, Chain A"/>
    <property type="match status" value="1"/>
</dbReference>
<evidence type="ECO:0000256" key="1">
    <source>
        <dbReference type="ARBA" id="ARBA00004496"/>
    </source>
</evidence>
<evidence type="ECO:0000256" key="2">
    <source>
        <dbReference type="ARBA" id="ARBA00022448"/>
    </source>
</evidence>
<keyword evidence="5 12" id="KW-0808">Transferase</keyword>
<dbReference type="GO" id="GO:0005737">
    <property type="term" value="C:cytoplasm"/>
    <property type="evidence" value="ECO:0007669"/>
    <property type="project" value="UniProtKB-SubCell"/>
</dbReference>
<dbReference type="RefSeq" id="WP_006567563.1">
    <property type="nucleotide sequence ID" value="NZ_BAABRZ010000002.1"/>
</dbReference>
<dbReference type="GO" id="GO:0009401">
    <property type="term" value="P:phosphoenolpyruvate-dependent sugar phosphotransferase system"/>
    <property type="evidence" value="ECO:0007669"/>
    <property type="project" value="UniProtKB-KW"/>
</dbReference>
<keyword evidence="7" id="KW-0418">Kinase</keyword>
<comment type="subcellular location">
    <subcellularLocation>
        <location evidence="1">Cytoplasm</location>
    </subcellularLocation>
</comment>
<keyword evidence="6" id="KW-0598">Phosphotransferase system</keyword>
<dbReference type="SUPFAM" id="SSF55804">
    <property type="entry name" value="Phoshotransferase/anion transport protein"/>
    <property type="match status" value="1"/>
</dbReference>